<proteinExistence type="inferred from homology"/>
<comment type="caution">
    <text evidence="7">The sequence shown here is derived from an EMBL/GenBank/DDBJ whole genome shotgun (WGS) entry which is preliminary data.</text>
</comment>
<feature type="transmembrane region" description="Helical" evidence="6">
    <location>
        <begin position="228"/>
        <end position="245"/>
    </location>
</feature>
<dbReference type="InterPro" id="IPR000791">
    <property type="entry name" value="Gpr1/Fun34/SatP-like"/>
</dbReference>
<keyword evidence="4 6" id="KW-1133">Transmembrane helix</keyword>
<evidence type="ECO:0000256" key="5">
    <source>
        <dbReference type="ARBA" id="ARBA00023136"/>
    </source>
</evidence>
<organism evidence="7 8">
    <name type="scientific">Aspergillus parasiticus (strain ATCC 56775 / NRRL 5862 / SRRC 143 / SU-1)</name>
    <dbReference type="NCBI Taxonomy" id="1403190"/>
    <lineage>
        <taxon>Eukaryota</taxon>
        <taxon>Fungi</taxon>
        <taxon>Dikarya</taxon>
        <taxon>Ascomycota</taxon>
        <taxon>Pezizomycotina</taxon>
        <taxon>Eurotiomycetes</taxon>
        <taxon>Eurotiomycetidae</taxon>
        <taxon>Eurotiales</taxon>
        <taxon>Aspergillaceae</taxon>
        <taxon>Aspergillus</taxon>
        <taxon>Aspergillus subgen. Circumdati</taxon>
    </lineage>
</organism>
<feature type="transmembrane region" description="Helical" evidence="6">
    <location>
        <begin position="119"/>
        <end position="140"/>
    </location>
</feature>
<dbReference type="PANTHER" id="PTHR31123:SF6">
    <property type="entry name" value="MEMBRANE AMMONIUM TRANSPORTER (ATO3), PUTATIVE (AFU_ORTHOLOGUE AFUA_5G01140)-RELATED"/>
    <property type="match status" value="1"/>
</dbReference>
<keyword evidence="3 6" id="KW-0812">Transmembrane</keyword>
<evidence type="ECO:0000313" key="7">
    <source>
        <dbReference type="EMBL" id="KJK66118.1"/>
    </source>
</evidence>
<keyword evidence="5 6" id="KW-0472">Membrane</keyword>
<dbReference type="EMBL" id="JZEE01000319">
    <property type="protein sequence ID" value="KJK66118.1"/>
    <property type="molecule type" value="Genomic_DNA"/>
</dbReference>
<protein>
    <submittedName>
        <fullName evidence="7">GPR1/FUN34/yaaH family protein</fullName>
    </submittedName>
</protein>
<sequence>MSDDNINVKAEHSNVEMLRRIQTAESVLLPIPRDVFEKLYLTPKLPTAGKLRQTFGNPTPISLLGFLIAATTAAMQTMGWRGSGGNGGAVLPAYIFYGGMVQVFGAMGEWLLGNTFSCALFFTYGTFWIVQGTTMMPFFAVGQNYSPTGNSLEGVHTPEYNATVGLYFVVLSILTFIYLICSIRTNVCLFMALFLLVITFGLFAAVYFQTALGNAATAATLTKVAGGFNFALCLPIWHIFIAQILEAVDFPLSLPVGDLSTTVIGKSQKVRKQQVDI</sequence>
<dbReference type="OrthoDB" id="3648309at2759"/>
<evidence type="ECO:0000313" key="8">
    <source>
        <dbReference type="Proteomes" id="UP000033540"/>
    </source>
</evidence>
<gene>
    <name evidence="7" type="ORF">P875_00021778</name>
</gene>
<evidence type="ECO:0000256" key="2">
    <source>
        <dbReference type="ARBA" id="ARBA00005587"/>
    </source>
</evidence>
<dbReference type="Pfam" id="PF01184">
    <property type="entry name" value="Gpr1_Fun34_YaaH"/>
    <property type="match status" value="1"/>
</dbReference>
<dbReference type="InterPro" id="IPR051633">
    <property type="entry name" value="AceTr"/>
</dbReference>
<reference evidence="7 8" key="1">
    <citation type="submission" date="2015-02" db="EMBL/GenBank/DDBJ databases">
        <title>Draft genome sequence of Aspergillus parasiticus SU-1.</title>
        <authorList>
            <person name="Yu J."/>
            <person name="Fedorova N."/>
            <person name="Yin Y."/>
            <person name="Losada L."/>
            <person name="Zafar N."/>
            <person name="Taujale R."/>
            <person name="Ehrlich K.C."/>
            <person name="Bhatnagar D."/>
            <person name="Cleveland T.E."/>
            <person name="Bennett J.W."/>
            <person name="Nierman W.C."/>
        </authorList>
    </citation>
    <scope>NUCLEOTIDE SEQUENCE [LARGE SCALE GENOMIC DNA]</scope>
    <source>
        <strain evidence="8">ATCC 56775 / NRRL 5862 / SRRC 143 / SU-1</strain>
    </source>
</reference>
<dbReference type="GO" id="GO:0015123">
    <property type="term" value="F:acetate transmembrane transporter activity"/>
    <property type="evidence" value="ECO:0007669"/>
    <property type="project" value="TreeGrafter"/>
</dbReference>
<feature type="transmembrane region" description="Helical" evidence="6">
    <location>
        <begin position="160"/>
        <end position="180"/>
    </location>
</feature>
<feature type="transmembrane region" description="Helical" evidence="6">
    <location>
        <begin position="187"/>
        <end position="208"/>
    </location>
</feature>
<dbReference type="PANTHER" id="PTHR31123">
    <property type="entry name" value="ACCUMULATION OF DYADS PROTEIN 2-RELATED"/>
    <property type="match status" value="1"/>
</dbReference>
<evidence type="ECO:0000256" key="4">
    <source>
        <dbReference type="ARBA" id="ARBA00022989"/>
    </source>
</evidence>
<evidence type="ECO:0000256" key="3">
    <source>
        <dbReference type="ARBA" id="ARBA00022692"/>
    </source>
</evidence>
<feature type="transmembrane region" description="Helical" evidence="6">
    <location>
        <begin position="61"/>
        <end position="79"/>
    </location>
</feature>
<dbReference type="STRING" id="1403190.A0A0F0IJQ5"/>
<comment type="subcellular location">
    <subcellularLocation>
        <location evidence="1">Membrane</location>
        <topology evidence="1">Multi-pass membrane protein</topology>
    </subcellularLocation>
</comment>
<dbReference type="GO" id="GO:0005886">
    <property type="term" value="C:plasma membrane"/>
    <property type="evidence" value="ECO:0007669"/>
    <property type="project" value="TreeGrafter"/>
</dbReference>
<name>A0A0F0IJQ5_ASPPU</name>
<dbReference type="Proteomes" id="UP000033540">
    <property type="component" value="Unassembled WGS sequence"/>
</dbReference>
<evidence type="ECO:0000256" key="6">
    <source>
        <dbReference type="SAM" id="Phobius"/>
    </source>
</evidence>
<feature type="transmembrane region" description="Helical" evidence="6">
    <location>
        <begin position="91"/>
        <end position="112"/>
    </location>
</feature>
<accession>A0A0F0IJQ5</accession>
<dbReference type="AlphaFoldDB" id="A0A0F0IJQ5"/>
<comment type="similarity">
    <text evidence="2">Belongs to the acetate uptake transporter (AceTr) (TC 2.A.96) family.</text>
</comment>
<evidence type="ECO:0000256" key="1">
    <source>
        <dbReference type="ARBA" id="ARBA00004141"/>
    </source>
</evidence>